<accession>A0ABY4FT09</accession>
<evidence type="ECO:0000313" key="2">
    <source>
        <dbReference type="EMBL" id="UOQ59309.1"/>
    </source>
</evidence>
<dbReference type="InterPro" id="IPR043129">
    <property type="entry name" value="ATPase_NBD"/>
</dbReference>
<keyword evidence="3" id="KW-1185">Reference proteome</keyword>
<dbReference type="RefSeq" id="WP_244684241.1">
    <property type="nucleotide sequence ID" value="NZ_CP095043.1"/>
</dbReference>
<dbReference type="InterPro" id="IPR000600">
    <property type="entry name" value="ROK"/>
</dbReference>
<dbReference type="Gene3D" id="3.30.420.40">
    <property type="match status" value="2"/>
</dbReference>
<reference evidence="2 3" key="1">
    <citation type="submission" date="2022-04" db="EMBL/GenBank/DDBJ databases">
        <title>Leucobacter sp. isolated from rhizosphere of onion.</title>
        <authorList>
            <person name="Won M."/>
            <person name="Lee C.-M."/>
            <person name="Woen H.-Y."/>
            <person name="Kwon S.-W."/>
        </authorList>
    </citation>
    <scope>NUCLEOTIDE SEQUENCE [LARGE SCALE GENOMIC DNA]</scope>
    <source>
        <strain evidence="2 3">H25R-14</strain>
    </source>
</reference>
<evidence type="ECO:0000256" key="1">
    <source>
        <dbReference type="ARBA" id="ARBA00006479"/>
    </source>
</evidence>
<dbReference type="EMBL" id="CP095043">
    <property type="protein sequence ID" value="UOQ59309.1"/>
    <property type="molecule type" value="Genomic_DNA"/>
</dbReference>
<comment type="similarity">
    <text evidence="1">Belongs to the ROK (NagC/XylR) family.</text>
</comment>
<dbReference type="Gene3D" id="1.10.10.10">
    <property type="entry name" value="Winged helix-like DNA-binding domain superfamily/Winged helix DNA-binding domain"/>
    <property type="match status" value="1"/>
</dbReference>
<dbReference type="PANTHER" id="PTHR18964:SF149">
    <property type="entry name" value="BIFUNCTIONAL UDP-N-ACETYLGLUCOSAMINE 2-EPIMERASE_N-ACETYLMANNOSAMINE KINASE"/>
    <property type="match status" value="1"/>
</dbReference>
<sequence>MSQPLSHPDLRRRNLALLLGTLLRHEEATRKQIEQESGLSKATVSRLTEELLQAGTIVSRTDAPADPSARGRRAETLRPATTLGIVAGLSLGTRTTSIFVTDLTGRELAWQQVRTPKWTSLDEAVAWTAEFAQQAVEPLSAPLRRVVVAVPSRTLDGVTIMRAPLFMSVLEGDAFARALADRLDCRIRIELDAAMVLVGLEHLGFIDRAISPVLLNASSVLTMSLRRRDGSIVEGLTRSFGDFDLIPIETPFGHSTIGASLGARGLFDLSERLGHPLEAMEDLWETEGEAIDRLRDVFQAALLQAIRIIAVTTDPRLIIFTGRLSPLVRLSLPRVEAALARELAEPPELRVVGHAANDYPAAVGAAQEARDGAVVDLLDRVTGSGLDGLR</sequence>
<dbReference type="InterPro" id="IPR036388">
    <property type="entry name" value="WH-like_DNA-bd_sf"/>
</dbReference>
<dbReference type="PANTHER" id="PTHR18964">
    <property type="entry name" value="ROK (REPRESSOR, ORF, KINASE) FAMILY"/>
    <property type="match status" value="1"/>
</dbReference>
<evidence type="ECO:0000313" key="3">
    <source>
        <dbReference type="Proteomes" id="UP000831775"/>
    </source>
</evidence>
<name>A0ABY4FT09_9MICO</name>
<dbReference type="InterPro" id="IPR036390">
    <property type="entry name" value="WH_DNA-bd_sf"/>
</dbReference>
<protein>
    <submittedName>
        <fullName evidence="2">MarR family transcriptional regulator</fullName>
    </submittedName>
</protein>
<gene>
    <name evidence="2" type="ORF">MUN76_09580</name>
</gene>
<dbReference type="SUPFAM" id="SSF53067">
    <property type="entry name" value="Actin-like ATPase domain"/>
    <property type="match status" value="1"/>
</dbReference>
<proteinExistence type="inferred from homology"/>
<dbReference type="Proteomes" id="UP000831775">
    <property type="component" value="Chromosome"/>
</dbReference>
<dbReference type="SUPFAM" id="SSF46785">
    <property type="entry name" value="Winged helix' DNA-binding domain"/>
    <property type="match status" value="1"/>
</dbReference>
<organism evidence="2 3">
    <name type="scientific">Leucobacter rhizosphaerae</name>
    <dbReference type="NCBI Taxonomy" id="2932245"/>
    <lineage>
        <taxon>Bacteria</taxon>
        <taxon>Bacillati</taxon>
        <taxon>Actinomycetota</taxon>
        <taxon>Actinomycetes</taxon>
        <taxon>Micrococcales</taxon>
        <taxon>Microbacteriaceae</taxon>
        <taxon>Leucobacter</taxon>
    </lineage>
</organism>